<dbReference type="AlphaFoldDB" id="A0AAN9EH21"/>
<keyword evidence="1" id="KW-1133">Transmembrane helix</keyword>
<evidence type="ECO:0000313" key="2">
    <source>
        <dbReference type="EMBL" id="KAK7257369.1"/>
    </source>
</evidence>
<organism evidence="2 3">
    <name type="scientific">Crotalaria pallida</name>
    <name type="common">Smooth rattlebox</name>
    <name type="synonym">Crotalaria striata</name>
    <dbReference type="NCBI Taxonomy" id="3830"/>
    <lineage>
        <taxon>Eukaryota</taxon>
        <taxon>Viridiplantae</taxon>
        <taxon>Streptophyta</taxon>
        <taxon>Embryophyta</taxon>
        <taxon>Tracheophyta</taxon>
        <taxon>Spermatophyta</taxon>
        <taxon>Magnoliopsida</taxon>
        <taxon>eudicotyledons</taxon>
        <taxon>Gunneridae</taxon>
        <taxon>Pentapetalae</taxon>
        <taxon>rosids</taxon>
        <taxon>fabids</taxon>
        <taxon>Fabales</taxon>
        <taxon>Fabaceae</taxon>
        <taxon>Papilionoideae</taxon>
        <taxon>50 kb inversion clade</taxon>
        <taxon>genistoids sensu lato</taxon>
        <taxon>core genistoids</taxon>
        <taxon>Crotalarieae</taxon>
        <taxon>Crotalaria</taxon>
    </lineage>
</organism>
<evidence type="ECO:0000313" key="3">
    <source>
        <dbReference type="Proteomes" id="UP001372338"/>
    </source>
</evidence>
<accession>A0AAN9EH21</accession>
<proteinExistence type="predicted"/>
<name>A0AAN9EH21_CROPI</name>
<keyword evidence="1" id="KW-0812">Transmembrane</keyword>
<evidence type="ECO:0000256" key="1">
    <source>
        <dbReference type="SAM" id="Phobius"/>
    </source>
</evidence>
<dbReference type="EMBL" id="JAYWIO010000006">
    <property type="protein sequence ID" value="KAK7257369.1"/>
    <property type="molecule type" value="Genomic_DNA"/>
</dbReference>
<reference evidence="2 3" key="1">
    <citation type="submission" date="2024-01" db="EMBL/GenBank/DDBJ databases">
        <title>The genomes of 5 underutilized Papilionoideae crops provide insights into root nodulation and disease resistanc.</title>
        <authorList>
            <person name="Yuan L."/>
        </authorList>
    </citation>
    <scope>NUCLEOTIDE SEQUENCE [LARGE SCALE GENOMIC DNA]</scope>
    <source>
        <strain evidence="2">ZHUSHIDOU_FW_LH</strain>
        <tissue evidence="2">Leaf</tissue>
    </source>
</reference>
<keyword evidence="1" id="KW-0472">Membrane</keyword>
<protein>
    <submittedName>
        <fullName evidence="2">Uncharacterized protein</fullName>
    </submittedName>
</protein>
<feature type="transmembrane region" description="Helical" evidence="1">
    <location>
        <begin position="78"/>
        <end position="104"/>
    </location>
</feature>
<dbReference type="Proteomes" id="UP001372338">
    <property type="component" value="Unassembled WGS sequence"/>
</dbReference>
<sequence length="105" mass="10835">MFFFSSISSSSIGDFIIFSIPVATVPPLNGSKAAAVAAVARAGVSAAVQVVVAATRVVVTATATVQAIVVASVRVCCLLLLLFGFGLSSLLYLLYCVVLLHLLYL</sequence>
<feature type="transmembrane region" description="Helical" evidence="1">
    <location>
        <begin position="46"/>
        <end position="71"/>
    </location>
</feature>
<keyword evidence="3" id="KW-1185">Reference proteome</keyword>
<comment type="caution">
    <text evidence="2">The sequence shown here is derived from an EMBL/GenBank/DDBJ whole genome shotgun (WGS) entry which is preliminary data.</text>
</comment>
<gene>
    <name evidence="2" type="ORF">RIF29_31298</name>
</gene>